<dbReference type="Gene3D" id="3.30.110.20">
    <property type="entry name" value="Alba-like domain"/>
    <property type="match status" value="2"/>
</dbReference>
<dbReference type="EMBL" id="HBIQ01073481">
    <property type="protein sequence ID" value="CAE0577272.1"/>
    <property type="molecule type" value="Transcribed_RNA"/>
</dbReference>
<evidence type="ECO:0000256" key="1">
    <source>
        <dbReference type="ARBA" id="ARBA00022884"/>
    </source>
</evidence>
<keyword evidence="1" id="KW-0694">RNA-binding</keyword>
<dbReference type="PANTHER" id="PTHR35331:SF1">
    <property type="entry name" value="STAGE V SPORULATION PROTEIN S"/>
    <property type="match status" value="1"/>
</dbReference>
<dbReference type="PANTHER" id="PTHR35331">
    <property type="entry name" value="STAGE V SPORULATION PROTEIN S"/>
    <property type="match status" value="1"/>
</dbReference>
<gene>
    <name evidence="2" type="ORF">SACU0126_LOCUS23376</name>
</gene>
<dbReference type="AlphaFoldDB" id="A0A7S3T8Q8"/>
<dbReference type="InterPro" id="IPR007347">
    <property type="entry name" value="SpoVS"/>
</dbReference>
<dbReference type="InterPro" id="IPR036882">
    <property type="entry name" value="Alba-like_dom_sf"/>
</dbReference>
<dbReference type="Pfam" id="PF04232">
    <property type="entry name" value="SpoVS"/>
    <property type="match status" value="1"/>
</dbReference>
<reference evidence="2" key="1">
    <citation type="submission" date="2021-01" db="EMBL/GenBank/DDBJ databases">
        <authorList>
            <person name="Corre E."/>
            <person name="Pelletier E."/>
            <person name="Niang G."/>
            <person name="Scheremetjew M."/>
            <person name="Finn R."/>
            <person name="Kale V."/>
            <person name="Holt S."/>
            <person name="Cochrane G."/>
            <person name="Meng A."/>
            <person name="Brown T."/>
            <person name="Cohen L."/>
        </authorList>
    </citation>
    <scope>NUCLEOTIDE SEQUENCE</scope>
    <source>
        <strain evidence="2">SPMC142</strain>
    </source>
</reference>
<name>A0A7S3T8Q8_9SPIT</name>
<dbReference type="GO" id="GO:0003723">
    <property type="term" value="F:RNA binding"/>
    <property type="evidence" value="ECO:0007669"/>
    <property type="project" value="UniProtKB-KW"/>
</dbReference>
<organism evidence="2">
    <name type="scientific">Strombidinopsis acuminata</name>
    <dbReference type="NCBI Taxonomy" id="141414"/>
    <lineage>
        <taxon>Eukaryota</taxon>
        <taxon>Sar</taxon>
        <taxon>Alveolata</taxon>
        <taxon>Ciliophora</taxon>
        <taxon>Intramacronucleata</taxon>
        <taxon>Spirotrichea</taxon>
        <taxon>Choreotrichia</taxon>
        <taxon>Choreotrichida</taxon>
        <taxon>Strombidinopsidae</taxon>
        <taxon>Strombidinopsis</taxon>
    </lineage>
</organism>
<accession>A0A7S3T8Q8</accession>
<proteinExistence type="predicted"/>
<evidence type="ECO:0000313" key="2">
    <source>
        <dbReference type="EMBL" id="CAE0577272.1"/>
    </source>
</evidence>
<protein>
    <submittedName>
        <fullName evidence="2">Uncharacterized protein</fullName>
    </submittedName>
</protein>
<sequence length="227" mass="24248">MVLWARQCLRSVAAARPCGLALAGCHAAGRFGSRQLAAANDLPLLCAATTNVGKLAGALAARMQDNGHAVIEAAGPAAMSQGVKAIIMAKGFVQERGDRPGETLAVVPEKRRNEEGRTFALQVYWAPAVDKSKGVMLKCSALTDNLGLAKAVMMKLRDAPQTQISCMGSVSLSTVLKASLIARKLMVERNLLGRSDFLALVPRTEKLMNEDKEEATHMILTCIKAYQ</sequence>